<dbReference type="RefSeq" id="WP_285149604.1">
    <property type="nucleotide sequence ID" value="NZ_JASSOM010000073.1"/>
</dbReference>
<feature type="chain" id="PRO_5042927329" evidence="1">
    <location>
        <begin position="18"/>
        <end position="159"/>
    </location>
</feature>
<dbReference type="Proteomes" id="UP001223214">
    <property type="component" value="Unassembled WGS sequence"/>
</dbReference>
<feature type="signal peptide" evidence="1">
    <location>
        <begin position="1"/>
        <end position="17"/>
    </location>
</feature>
<dbReference type="EMBL" id="JASSOM010000073">
    <property type="protein sequence ID" value="MDK9365420.1"/>
    <property type="molecule type" value="Genomic_DNA"/>
</dbReference>
<name>A0AAP4FXD7_9ENTR</name>
<keyword evidence="1" id="KW-0732">Signal</keyword>
<gene>
    <name evidence="2" type="ORF">QQF32_19670</name>
</gene>
<dbReference type="AlphaFoldDB" id="A0AAP4FXD7"/>
<accession>A0AAP4FXD7</accession>
<sequence>MYKILFLIIFVCWSVEASQHPVITDLKSTQCPGCQIFLTYQQKLAEMGGMVDQIVDGGHRLVTIGTKQINKTSNGTSHEYAYTTNLGTKIVANTDETYAEAAVRLYTDVPSAQLNTATLLDNQTSSCIAYAFVPSVSGNVPWADVISPGGCIPVSSGYV</sequence>
<organism evidence="2 3">
    <name type="scientific">Lelliottia wanjuensis</name>
    <dbReference type="NCBI Taxonomy" id="3050585"/>
    <lineage>
        <taxon>Bacteria</taxon>
        <taxon>Pseudomonadati</taxon>
        <taxon>Pseudomonadota</taxon>
        <taxon>Gammaproteobacteria</taxon>
        <taxon>Enterobacterales</taxon>
        <taxon>Enterobacteriaceae</taxon>
        <taxon>Lelliottia</taxon>
    </lineage>
</organism>
<comment type="caution">
    <text evidence="2">The sequence shown here is derived from an EMBL/GenBank/DDBJ whole genome shotgun (WGS) entry which is preliminary data.</text>
</comment>
<evidence type="ECO:0000256" key="1">
    <source>
        <dbReference type="SAM" id="SignalP"/>
    </source>
</evidence>
<evidence type="ECO:0000313" key="2">
    <source>
        <dbReference type="EMBL" id="MDK9365420.1"/>
    </source>
</evidence>
<keyword evidence="3" id="KW-1185">Reference proteome</keyword>
<evidence type="ECO:0000313" key="3">
    <source>
        <dbReference type="Proteomes" id="UP001223214"/>
    </source>
</evidence>
<proteinExistence type="predicted"/>
<protein>
    <submittedName>
        <fullName evidence="2">Uncharacterized protein</fullName>
    </submittedName>
</protein>
<reference evidence="2 3" key="1">
    <citation type="submission" date="2023-06" db="EMBL/GenBank/DDBJ databases">
        <title>Identification and characterization of antibiotic-resistant Gram-negative bacteria.</title>
        <authorList>
            <person name="Cho G.-S."/>
            <person name="Lee J."/>
            <person name="Tai E."/>
            <person name="Jeong S."/>
            <person name="Kim I."/>
            <person name="Kim B.-E."/>
            <person name="Jeong M.-I."/>
            <person name="Oh K.-K."/>
            <person name="Franz C.M.A.P."/>
        </authorList>
    </citation>
    <scope>NUCLEOTIDE SEQUENCE [LARGE SCALE GENOMIC DNA]</scope>
    <source>
        <strain evidence="2 3">V106_12</strain>
    </source>
</reference>